<keyword evidence="2" id="KW-1185">Reference proteome</keyword>
<accession>A0ABQ3XFD7</accession>
<organism evidence="1 2">
    <name type="scientific">Actinoplanes couchii</name>
    <dbReference type="NCBI Taxonomy" id="403638"/>
    <lineage>
        <taxon>Bacteria</taxon>
        <taxon>Bacillati</taxon>
        <taxon>Actinomycetota</taxon>
        <taxon>Actinomycetes</taxon>
        <taxon>Micromonosporales</taxon>
        <taxon>Micromonosporaceae</taxon>
        <taxon>Actinoplanes</taxon>
    </lineage>
</organism>
<sequence length="93" mass="10330">MTFEQWLDVYEVAYRSAGEPFDIACPECGHLRLRLVYTAKPGADVGYGTFWCEHCLTGIGISRAVIPGWAVVRDGSLPAAERTPRIPDFRLVS</sequence>
<dbReference type="EMBL" id="BOMG01000070">
    <property type="protein sequence ID" value="GID57219.1"/>
    <property type="molecule type" value="Genomic_DNA"/>
</dbReference>
<evidence type="ECO:0000313" key="1">
    <source>
        <dbReference type="EMBL" id="GID57219.1"/>
    </source>
</evidence>
<comment type="caution">
    <text evidence="1">The sequence shown here is derived from an EMBL/GenBank/DDBJ whole genome shotgun (WGS) entry which is preliminary data.</text>
</comment>
<dbReference type="Proteomes" id="UP000612282">
    <property type="component" value="Unassembled WGS sequence"/>
</dbReference>
<evidence type="ECO:0000313" key="2">
    <source>
        <dbReference type="Proteomes" id="UP000612282"/>
    </source>
</evidence>
<name>A0ABQ3XFD7_9ACTN</name>
<protein>
    <submittedName>
        <fullName evidence="1">Uncharacterized protein</fullName>
    </submittedName>
</protein>
<proteinExistence type="predicted"/>
<reference evidence="1 2" key="1">
    <citation type="submission" date="2021-01" db="EMBL/GenBank/DDBJ databases">
        <title>Whole genome shotgun sequence of Actinoplanes couchii NBRC 106145.</title>
        <authorList>
            <person name="Komaki H."/>
            <person name="Tamura T."/>
        </authorList>
    </citation>
    <scope>NUCLEOTIDE SEQUENCE [LARGE SCALE GENOMIC DNA]</scope>
    <source>
        <strain evidence="1 2">NBRC 106145</strain>
    </source>
</reference>
<dbReference type="RefSeq" id="WP_239145486.1">
    <property type="nucleotide sequence ID" value="NZ_BAAAQE010000092.1"/>
</dbReference>
<gene>
    <name evidence="1" type="ORF">Aco03nite_056230</name>
</gene>